<keyword evidence="2" id="KW-1185">Reference proteome</keyword>
<dbReference type="AlphaFoldDB" id="A0A392SJ36"/>
<name>A0A392SJ36_9FABA</name>
<reference evidence="1 2" key="1">
    <citation type="journal article" date="2018" name="Front. Plant Sci.">
        <title>Red Clover (Trifolium pratense) and Zigzag Clover (T. medium) - A Picture of Genomic Similarities and Differences.</title>
        <authorList>
            <person name="Dluhosova J."/>
            <person name="Istvanek J."/>
            <person name="Nedelnik J."/>
            <person name="Repkova J."/>
        </authorList>
    </citation>
    <scope>NUCLEOTIDE SEQUENCE [LARGE SCALE GENOMIC DNA]</scope>
    <source>
        <strain evidence="2">cv. 10/8</strain>
        <tissue evidence="1">Leaf</tissue>
    </source>
</reference>
<evidence type="ECO:0000313" key="2">
    <source>
        <dbReference type="Proteomes" id="UP000265520"/>
    </source>
</evidence>
<feature type="non-terminal residue" evidence="1">
    <location>
        <position position="58"/>
    </location>
</feature>
<comment type="caution">
    <text evidence="1">The sequence shown here is derived from an EMBL/GenBank/DDBJ whole genome shotgun (WGS) entry which is preliminary data.</text>
</comment>
<sequence length="58" mass="6434">MLRRFGVSSVNCAPRRSGWRVAPVCKMDASGTLGCWRVAQLHPARRAPSKFIMCATQN</sequence>
<evidence type="ECO:0000313" key="1">
    <source>
        <dbReference type="EMBL" id="MCI47965.1"/>
    </source>
</evidence>
<protein>
    <submittedName>
        <fullName evidence="1">Uncharacterized protein</fullName>
    </submittedName>
</protein>
<proteinExistence type="predicted"/>
<accession>A0A392SJ36</accession>
<dbReference type="Proteomes" id="UP000265520">
    <property type="component" value="Unassembled WGS sequence"/>
</dbReference>
<organism evidence="1 2">
    <name type="scientific">Trifolium medium</name>
    <dbReference type="NCBI Taxonomy" id="97028"/>
    <lineage>
        <taxon>Eukaryota</taxon>
        <taxon>Viridiplantae</taxon>
        <taxon>Streptophyta</taxon>
        <taxon>Embryophyta</taxon>
        <taxon>Tracheophyta</taxon>
        <taxon>Spermatophyta</taxon>
        <taxon>Magnoliopsida</taxon>
        <taxon>eudicotyledons</taxon>
        <taxon>Gunneridae</taxon>
        <taxon>Pentapetalae</taxon>
        <taxon>rosids</taxon>
        <taxon>fabids</taxon>
        <taxon>Fabales</taxon>
        <taxon>Fabaceae</taxon>
        <taxon>Papilionoideae</taxon>
        <taxon>50 kb inversion clade</taxon>
        <taxon>NPAAA clade</taxon>
        <taxon>Hologalegina</taxon>
        <taxon>IRL clade</taxon>
        <taxon>Trifolieae</taxon>
        <taxon>Trifolium</taxon>
    </lineage>
</organism>
<dbReference type="EMBL" id="LXQA010379598">
    <property type="protein sequence ID" value="MCI47965.1"/>
    <property type="molecule type" value="Genomic_DNA"/>
</dbReference>